<name>A0A381NYU8_9ZZZZ</name>
<dbReference type="EMBL" id="UINC01000684">
    <property type="protein sequence ID" value="SUZ59547.1"/>
    <property type="molecule type" value="Genomic_DNA"/>
</dbReference>
<protein>
    <submittedName>
        <fullName evidence="1">Uncharacterized protein</fullName>
    </submittedName>
</protein>
<sequence length="180" mass="20889">MPRLSLWRQEKSNDYNFFDSNIREQFEVGGTAFLVHKYLGPENVGEQNDPSQPNHYASTNGASEVTIQDMLLMENRDRKYDPDIYELRGLYNVSDNDFDLSQFGFFLTADNLFVSFHINDMIAKLGRKLMSGDVLELPHLRDDTLLDPSLNGINKFYVVEDANRASEGFSQSWWPHIWRV</sequence>
<feature type="non-terminal residue" evidence="1">
    <location>
        <position position="180"/>
    </location>
</feature>
<gene>
    <name evidence="1" type="ORF">METZ01_LOCUS12401</name>
</gene>
<proteinExistence type="predicted"/>
<accession>A0A381NYU8</accession>
<dbReference type="AlphaFoldDB" id="A0A381NYU8"/>
<evidence type="ECO:0000313" key="1">
    <source>
        <dbReference type="EMBL" id="SUZ59547.1"/>
    </source>
</evidence>
<organism evidence="1">
    <name type="scientific">marine metagenome</name>
    <dbReference type="NCBI Taxonomy" id="408172"/>
    <lineage>
        <taxon>unclassified sequences</taxon>
        <taxon>metagenomes</taxon>
        <taxon>ecological metagenomes</taxon>
    </lineage>
</organism>
<reference evidence="1" key="1">
    <citation type="submission" date="2018-05" db="EMBL/GenBank/DDBJ databases">
        <authorList>
            <person name="Lanie J.A."/>
            <person name="Ng W.-L."/>
            <person name="Kazmierczak K.M."/>
            <person name="Andrzejewski T.M."/>
            <person name="Davidsen T.M."/>
            <person name="Wayne K.J."/>
            <person name="Tettelin H."/>
            <person name="Glass J.I."/>
            <person name="Rusch D."/>
            <person name="Podicherti R."/>
            <person name="Tsui H.-C.T."/>
            <person name="Winkler M.E."/>
        </authorList>
    </citation>
    <scope>NUCLEOTIDE SEQUENCE</scope>
</reference>